<sequence length="285" mass="30505">MCCGGVEVVGGGVTTKDLRVQHASEPPKVKKNGGMAGGEEPQNRSGDEGFRGGVKKLRFSMDNADGRGDFDLRRKLPAGARVSEHCFKPERPTMVGGRSFRDAVANDFPPVSKEKVLTVPSSFNSFANLAGDALVGRTVDFKTHRTLNVLAKEAGVGDLIIQYVGEDLSSSAEDGMFVQASTDGVGSEGRTGLDGSGFREPEKEDGGVGSGEVAIPREANYVHVGNKEKINAGDGGIECSRSVDSQVVLENGMADLRQRRPHWDFLKRGELTWRLGSMVLLPGWI</sequence>
<dbReference type="EMBL" id="CM042025">
    <property type="protein sequence ID" value="KAI3806999.1"/>
    <property type="molecule type" value="Genomic_DNA"/>
</dbReference>
<proteinExistence type="predicted"/>
<dbReference type="Proteomes" id="UP001056120">
    <property type="component" value="Linkage Group LG08"/>
</dbReference>
<organism evidence="1 2">
    <name type="scientific">Smallanthus sonchifolius</name>
    <dbReference type="NCBI Taxonomy" id="185202"/>
    <lineage>
        <taxon>Eukaryota</taxon>
        <taxon>Viridiplantae</taxon>
        <taxon>Streptophyta</taxon>
        <taxon>Embryophyta</taxon>
        <taxon>Tracheophyta</taxon>
        <taxon>Spermatophyta</taxon>
        <taxon>Magnoliopsida</taxon>
        <taxon>eudicotyledons</taxon>
        <taxon>Gunneridae</taxon>
        <taxon>Pentapetalae</taxon>
        <taxon>asterids</taxon>
        <taxon>campanulids</taxon>
        <taxon>Asterales</taxon>
        <taxon>Asteraceae</taxon>
        <taxon>Asteroideae</taxon>
        <taxon>Heliantheae alliance</taxon>
        <taxon>Millerieae</taxon>
        <taxon>Smallanthus</taxon>
    </lineage>
</organism>
<protein>
    <submittedName>
        <fullName evidence="1">Uncharacterized protein</fullName>
    </submittedName>
</protein>
<accession>A0ACB9IG68</accession>
<comment type="caution">
    <text evidence="1">The sequence shown here is derived from an EMBL/GenBank/DDBJ whole genome shotgun (WGS) entry which is preliminary data.</text>
</comment>
<evidence type="ECO:0000313" key="1">
    <source>
        <dbReference type="EMBL" id="KAI3806999.1"/>
    </source>
</evidence>
<evidence type="ECO:0000313" key="2">
    <source>
        <dbReference type="Proteomes" id="UP001056120"/>
    </source>
</evidence>
<reference evidence="2" key="1">
    <citation type="journal article" date="2022" name="Mol. Ecol. Resour.">
        <title>The genomes of chicory, endive, great burdock and yacon provide insights into Asteraceae palaeo-polyploidization history and plant inulin production.</title>
        <authorList>
            <person name="Fan W."/>
            <person name="Wang S."/>
            <person name="Wang H."/>
            <person name="Wang A."/>
            <person name="Jiang F."/>
            <person name="Liu H."/>
            <person name="Zhao H."/>
            <person name="Xu D."/>
            <person name="Zhang Y."/>
        </authorList>
    </citation>
    <scope>NUCLEOTIDE SEQUENCE [LARGE SCALE GENOMIC DNA]</scope>
    <source>
        <strain evidence="2">cv. Yunnan</strain>
    </source>
</reference>
<gene>
    <name evidence="1" type="ORF">L1987_22919</name>
</gene>
<keyword evidence="2" id="KW-1185">Reference proteome</keyword>
<name>A0ACB9IG68_9ASTR</name>
<reference evidence="1 2" key="2">
    <citation type="journal article" date="2022" name="Mol. Ecol. Resour.">
        <title>The genomes of chicory, endive, great burdock and yacon provide insights into Asteraceae paleo-polyploidization history and plant inulin production.</title>
        <authorList>
            <person name="Fan W."/>
            <person name="Wang S."/>
            <person name="Wang H."/>
            <person name="Wang A."/>
            <person name="Jiang F."/>
            <person name="Liu H."/>
            <person name="Zhao H."/>
            <person name="Xu D."/>
            <person name="Zhang Y."/>
        </authorList>
    </citation>
    <scope>NUCLEOTIDE SEQUENCE [LARGE SCALE GENOMIC DNA]</scope>
    <source>
        <strain evidence="2">cv. Yunnan</strain>
        <tissue evidence="1">Leaves</tissue>
    </source>
</reference>